<dbReference type="InterPro" id="IPR003340">
    <property type="entry name" value="B3_DNA-bd"/>
</dbReference>
<evidence type="ECO:0000256" key="5">
    <source>
        <dbReference type="ARBA" id="ARBA00023242"/>
    </source>
</evidence>
<dbReference type="PROSITE" id="PS50863">
    <property type="entry name" value="B3"/>
    <property type="match status" value="1"/>
</dbReference>
<gene>
    <name evidence="7" type="ORF">DCAR_0205643</name>
</gene>
<evidence type="ECO:0000313" key="7">
    <source>
        <dbReference type="EMBL" id="WOG86439.1"/>
    </source>
</evidence>
<dbReference type="InterPro" id="IPR015300">
    <property type="entry name" value="DNA-bd_pseudobarrel_sf"/>
</dbReference>
<reference evidence="7" key="2">
    <citation type="submission" date="2022-03" db="EMBL/GenBank/DDBJ databases">
        <title>Draft title - Genomic analysis of global carrot germplasm unveils the trajectory of domestication and the origin of high carotenoid orange carrot.</title>
        <authorList>
            <person name="Iorizzo M."/>
            <person name="Ellison S."/>
            <person name="Senalik D."/>
            <person name="Macko-Podgorni A."/>
            <person name="Grzebelus D."/>
            <person name="Bostan H."/>
            <person name="Rolling W."/>
            <person name="Curaba J."/>
            <person name="Simon P."/>
        </authorList>
    </citation>
    <scope>NUCLEOTIDE SEQUENCE</scope>
    <source>
        <tissue evidence="7">Leaf</tissue>
    </source>
</reference>
<dbReference type="Proteomes" id="UP000077755">
    <property type="component" value="Chromosome 2"/>
</dbReference>
<proteinExistence type="predicted"/>
<organism evidence="7 8">
    <name type="scientific">Daucus carota subsp. sativus</name>
    <name type="common">Carrot</name>
    <dbReference type="NCBI Taxonomy" id="79200"/>
    <lineage>
        <taxon>Eukaryota</taxon>
        <taxon>Viridiplantae</taxon>
        <taxon>Streptophyta</taxon>
        <taxon>Embryophyta</taxon>
        <taxon>Tracheophyta</taxon>
        <taxon>Spermatophyta</taxon>
        <taxon>Magnoliopsida</taxon>
        <taxon>eudicotyledons</taxon>
        <taxon>Gunneridae</taxon>
        <taxon>Pentapetalae</taxon>
        <taxon>asterids</taxon>
        <taxon>campanulids</taxon>
        <taxon>Apiales</taxon>
        <taxon>Apiaceae</taxon>
        <taxon>Apioideae</taxon>
        <taxon>Scandiceae</taxon>
        <taxon>Daucinae</taxon>
        <taxon>Daucus</taxon>
        <taxon>Daucus sect. Daucus</taxon>
    </lineage>
</organism>
<dbReference type="Gene3D" id="2.40.330.10">
    <property type="entry name" value="DNA-binding pseudobarrel domain"/>
    <property type="match status" value="1"/>
</dbReference>
<evidence type="ECO:0000313" key="8">
    <source>
        <dbReference type="Proteomes" id="UP000077755"/>
    </source>
</evidence>
<dbReference type="EMBL" id="CP093344">
    <property type="protein sequence ID" value="WOG86439.1"/>
    <property type="molecule type" value="Genomic_DNA"/>
</dbReference>
<dbReference type="PANTHER" id="PTHR31920">
    <property type="entry name" value="B3 DOMAIN-CONTAINING"/>
    <property type="match status" value="1"/>
</dbReference>
<evidence type="ECO:0000256" key="3">
    <source>
        <dbReference type="ARBA" id="ARBA00023125"/>
    </source>
</evidence>
<dbReference type="InterPro" id="IPR050655">
    <property type="entry name" value="Plant_B3_domain"/>
</dbReference>
<dbReference type="PANTHER" id="PTHR31920:SF108">
    <property type="entry name" value="B3 DOMAIN-CONTAINING TRANSCRIPTION FACTOR VRN1-LIKE"/>
    <property type="match status" value="1"/>
</dbReference>
<evidence type="ECO:0000256" key="1">
    <source>
        <dbReference type="ARBA" id="ARBA00004123"/>
    </source>
</evidence>
<feature type="domain" description="TF-B3" evidence="6">
    <location>
        <begin position="8"/>
        <end position="81"/>
    </location>
</feature>
<dbReference type="GO" id="GO:0005634">
    <property type="term" value="C:nucleus"/>
    <property type="evidence" value="ECO:0007669"/>
    <property type="project" value="UniProtKB-SubCell"/>
</dbReference>
<evidence type="ECO:0000256" key="2">
    <source>
        <dbReference type="ARBA" id="ARBA00023015"/>
    </source>
</evidence>
<dbReference type="SUPFAM" id="SSF101936">
    <property type="entry name" value="DNA-binding pseudobarrel domain"/>
    <property type="match status" value="1"/>
</dbReference>
<dbReference type="AlphaFoldDB" id="A0AAF0WC85"/>
<keyword evidence="5" id="KW-0539">Nucleus</keyword>
<dbReference type="GO" id="GO:0003677">
    <property type="term" value="F:DNA binding"/>
    <property type="evidence" value="ECO:0007669"/>
    <property type="project" value="UniProtKB-KW"/>
</dbReference>
<comment type="subcellular location">
    <subcellularLocation>
        <location evidence="1">Nucleus</location>
    </subcellularLocation>
</comment>
<protein>
    <recommendedName>
        <fullName evidence="6">TF-B3 domain-containing protein</fullName>
    </recommendedName>
</protein>
<keyword evidence="2" id="KW-0805">Transcription regulation</keyword>
<reference evidence="7" key="1">
    <citation type="journal article" date="2016" name="Nat. Genet.">
        <title>A high-quality carrot genome assembly provides new insights into carotenoid accumulation and asterid genome evolution.</title>
        <authorList>
            <person name="Iorizzo M."/>
            <person name="Ellison S."/>
            <person name="Senalik D."/>
            <person name="Zeng P."/>
            <person name="Satapoomin P."/>
            <person name="Huang J."/>
            <person name="Bowman M."/>
            <person name="Iovene M."/>
            <person name="Sanseverino W."/>
            <person name="Cavagnaro P."/>
            <person name="Yildiz M."/>
            <person name="Macko-Podgorni A."/>
            <person name="Moranska E."/>
            <person name="Grzebelus E."/>
            <person name="Grzebelus D."/>
            <person name="Ashrafi H."/>
            <person name="Zheng Z."/>
            <person name="Cheng S."/>
            <person name="Spooner D."/>
            <person name="Van Deynze A."/>
            <person name="Simon P."/>
        </authorList>
    </citation>
    <scope>NUCLEOTIDE SEQUENCE</scope>
    <source>
        <tissue evidence="7">Leaf</tissue>
    </source>
</reference>
<evidence type="ECO:0000256" key="4">
    <source>
        <dbReference type="ARBA" id="ARBA00023163"/>
    </source>
</evidence>
<keyword evidence="4" id="KW-0804">Transcription</keyword>
<keyword evidence="3" id="KW-0238">DNA-binding</keyword>
<dbReference type="Pfam" id="PF02362">
    <property type="entry name" value="B3"/>
    <property type="match status" value="1"/>
</dbReference>
<name>A0AAF0WC85_DAUCS</name>
<sequence length="81" mass="9180">MAPLHLHQPPQLKSTTSLATSLCIIPHKFVRKYEEKLLERVLLKTPGGAAWAVDVVRRKNKVSLGNGWPQFATFYSISFYP</sequence>
<keyword evidence="8" id="KW-1185">Reference proteome</keyword>
<evidence type="ECO:0000259" key="6">
    <source>
        <dbReference type="PROSITE" id="PS50863"/>
    </source>
</evidence>
<accession>A0AAF0WC85</accession>